<dbReference type="PANTHER" id="PTHR30363:SF44">
    <property type="entry name" value="AGA OPERON TRANSCRIPTIONAL REPRESSOR-RELATED"/>
    <property type="match status" value="1"/>
</dbReference>
<dbReference type="Pfam" id="PF08220">
    <property type="entry name" value="HTH_DeoR"/>
    <property type="match status" value="1"/>
</dbReference>
<reference evidence="5 6" key="1">
    <citation type="submission" date="2017-02" db="EMBL/GenBank/DDBJ databases">
        <authorList>
            <person name="Peterson S.W."/>
        </authorList>
    </citation>
    <scope>NUCLEOTIDE SEQUENCE [LARGE SCALE GENOMIC DNA]</scope>
    <source>
        <strain evidence="5 6">DSM 45154</strain>
    </source>
</reference>
<gene>
    <name evidence="5" type="ORF">SAMN02745673_02989</name>
</gene>
<dbReference type="InterPro" id="IPR050313">
    <property type="entry name" value="Carb_Metab_HTH_regulators"/>
</dbReference>
<proteinExistence type="predicted"/>
<dbReference type="InterPro" id="IPR014036">
    <property type="entry name" value="DeoR-like_C"/>
</dbReference>
<sequence length="263" mass="27777">MGRHQRLLDAVTEGIQRVEDLADALGVSPSTVRRGLSELEQAGKVVRTHGGAVPVSATTELSWTQKSERNATAKRRIAERAAELVEDGAVVLLDAGSTTTFVAERLADRSGLTIVTNGIGPLWALHDAEDVEVILIGGHVRQRRGSIVGDYARAVLDRVTADIAFIGADGLVPGRGLNCASSELAAVKELQMRSTRHTVVVADSTKIGAAPFPHWAIVPGPYTVITDEGVTEDDRASLTEDPRCSPLIVPLGPDSPAMTPAEG</sequence>
<feature type="region of interest" description="Disordered" evidence="3">
    <location>
        <begin position="238"/>
        <end position="263"/>
    </location>
</feature>
<dbReference type="SUPFAM" id="SSF46785">
    <property type="entry name" value="Winged helix' DNA-binding domain"/>
    <property type="match status" value="1"/>
</dbReference>
<dbReference type="PANTHER" id="PTHR30363">
    <property type="entry name" value="HTH-TYPE TRANSCRIPTIONAL REGULATOR SRLR-RELATED"/>
    <property type="match status" value="1"/>
</dbReference>
<dbReference type="SMART" id="SM01134">
    <property type="entry name" value="DeoRC"/>
    <property type="match status" value="1"/>
</dbReference>
<dbReference type="Gene3D" id="1.10.10.10">
    <property type="entry name" value="Winged helix-like DNA-binding domain superfamily/Winged helix DNA-binding domain"/>
    <property type="match status" value="1"/>
</dbReference>
<dbReference type="InterPro" id="IPR036388">
    <property type="entry name" value="WH-like_DNA-bd_sf"/>
</dbReference>
<dbReference type="PROSITE" id="PS51000">
    <property type="entry name" value="HTH_DEOR_2"/>
    <property type="match status" value="1"/>
</dbReference>
<evidence type="ECO:0000256" key="1">
    <source>
        <dbReference type="ARBA" id="ARBA00023015"/>
    </source>
</evidence>
<evidence type="ECO:0000313" key="5">
    <source>
        <dbReference type="EMBL" id="SKA19496.1"/>
    </source>
</evidence>
<dbReference type="EMBL" id="FUWS01000007">
    <property type="protein sequence ID" value="SKA19496.1"/>
    <property type="molecule type" value="Genomic_DNA"/>
</dbReference>
<dbReference type="InterPro" id="IPR001034">
    <property type="entry name" value="DeoR_HTH"/>
</dbReference>
<dbReference type="Gene3D" id="3.40.50.1360">
    <property type="match status" value="1"/>
</dbReference>
<keyword evidence="1" id="KW-0805">Transcription regulation</keyword>
<evidence type="ECO:0000313" key="6">
    <source>
        <dbReference type="Proteomes" id="UP000190637"/>
    </source>
</evidence>
<dbReference type="Proteomes" id="UP000190637">
    <property type="component" value="Unassembled WGS sequence"/>
</dbReference>
<dbReference type="OrthoDB" id="7688673at2"/>
<keyword evidence="2" id="KW-0804">Transcription</keyword>
<dbReference type="AlphaFoldDB" id="A0A1T4RUE3"/>
<evidence type="ECO:0000256" key="2">
    <source>
        <dbReference type="ARBA" id="ARBA00023163"/>
    </source>
</evidence>
<dbReference type="SMART" id="SM00420">
    <property type="entry name" value="HTH_DEOR"/>
    <property type="match status" value="1"/>
</dbReference>
<dbReference type="Pfam" id="PF00455">
    <property type="entry name" value="DeoRC"/>
    <property type="match status" value="1"/>
</dbReference>
<keyword evidence="6" id="KW-1185">Reference proteome</keyword>
<dbReference type="GO" id="GO:0003700">
    <property type="term" value="F:DNA-binding transcription factor activity"/>
    <property type="evidence" value="ECO:0007669"/>
    <property type="project" value="InterPro"/>
</dbReference>
<dbReference type="PRINTS" id="PR00037">
    <property type="entry name" value="HTHLACR"/>
</dbReference>
<feature type="domain" description="HTH deoR-type" evidence="4">
    <location>
        <begin position="1"/>
        <end position="54"/>
    </location>
</feature>
<evidence type="ECO:0000256" key="3">
    <source>
        <dbReference type="SAM" id="MobiDB-lite"/>
    </source>
</evidence>
<evidence type="ECO:0000259" key="4">
    <source>
        <dbReference type="PROSITE" id="PS51000"/>
    </source>
</evidence>
<dbReference type="STRING" id="1122192.SAMN02745673_02989"/>
<dbReference type="InterPro" id="IPR036390">
    <property type="entry name" value="WH_DNA-bd_sf"/>
</dbReference>
<dbReference type="SUPFAM" id="SSF100950">
    <property type="entry name" value="NagB/RpiA/CoA transferase-like"/>
    <property type="match status" value="1"/>
</dbReference>
<dbReference type="InterPro" id="IPR037171">
    <property type="entry name" value="NagB/RpiA_transferase-like"/>
</dbReference>
<organism evidence="5 6">
    <name type="scientific">Marinactinospora thermotolerans DSM 45154</name>
    <dbReference type="NCBI Taxonomy" id="1122192"/>
    <lineage>
        <taxon>Bacteria</taxon>
        <taxon>Bacillati</taxon>
        <taxon>Actinomycetota</taxon>
        <taxon>Actinomycetes</taxon>
        <taxon>Streptosporangiales</taxon>
        <taxon>Nocardiopsidaceae</taxon>
        <taxon>Marinactinospora</taxon>
    </lineage>
</organism>
<protein>
    <submittedName>
        <fullName evidence="5">Transcriptional regulator, DeoR family</fullName>
    </submittedName>
</protein>
<name>A0A1T4RUE3_9ACTN</name>
<accession>A0A1T4RUE3</accession>